<protein>
    <recommendedName>
        <fullName evidence="3">Thioesterase domain-containing protein</fullName>
    </recommendedName>
</protein>
<name>A0ABC9D329_9POAL</name>
<dbReference type="Proteomes" id="UP001497457">
    <property type="component" value="Chromosome 31b"/>
</dbReference>
<dbReference type="EMBL" id="OZ075141">
    <property type="protein sequence ID" value="CAL5030655.1"/>
    <property type="molecule type" value="Genomic_DNA"/>
</dbReference>
<dbReference type="InterPro" id="IPR050563">
    <property type="entry name" value="4-hydroxybenzoyl-CoA_TE"/>
</dbReference>
<dbReference type="InterPro" id="IPR029069">
    <property type="entry name" value="HotDog_dom_sf"/>
</dbReference>
<keyword evidence="2" id="KW-1185">Reference proteome</keyword>
<dbReference type="CDD" id="cd00586">
    <property type="entry name" value="4HBT"/>
    <property type="match status" value="1"/>
</dbReference>
<dbReference type="FunFam" id="3.10.129.10:FF:000066">
    <property type="entry name" value="Acyl-acyl carrier protein thioesterase ATL3 chloroplastic"/>
    <property type="match status" value="1"/>
</dbReference>
<reference evidence="1 2" key="2">
    <citation type="submission" date="2024-10" db="EMBL/GenBank/DDBJ databases">
        <authorList>
            <person name="Ryan C."/>
        </authorList>
    </citation>
    <scope>NUCLEOTIDE SEQUENCE [LARGE SCALE GENOMIC DNA]</scope>
</reference>
<reference evidence="2" key="1">
    <citation type="submission" date="2024-06" db="EMBL/GenBank/DDBJ databases">
        <authorList>
            <person name="Ryan C."/>
        </authorList>
    </citation>
    <scope>NUCLEOTIDE SEQUENCE [LARGE SCALE GENOMIC DNA]</scope>
</reference>
<dbReference type="Gene3D" id="3.10.129.10">
    <property type="entry name" value="Hotdog Thioesterase"/>
    <property type="match status" value="1"/>
</dbReference>
<dbReference type="Pfam" id="PF13279">
    <property type="entry name" value="4HBT_2"/>
    <property type="match status" value="1"/>
</dbReference>
<organism evidence="1 2">
    <name type="scientific">Urochloa decumbens</name>
    <dbReference type="NCBI Taxonomy" id="240449"/>
    <lineage>
        <taxon>Eukaryota</taxon>
        <taxon>Viridiplantae</taxon>
        <taxon>Streptophyta</taxon>
        <taxon>Embryophyta</taxon>
        <taxon>Tracheophyta</taxon>
        <taxon>Spermatophyta</taxon>
        <taxon>Magnoliopsida</taxon>
        <taxon>Liliopsida</taxon>
        <taxon>Poales</taxon>
        <taxon>Poaceae</taxon>
        <taxon>PACMAD clade</taxon>
        <taxon>Panicoideae</taxon>
        <taxon>Panicodae</taxon>
        <taxon>Paniceae</taxon>
        <taxon>Melinidinae</taxon>
        <taxon>Urochloa</taxon>
    </lineage>
</organism>
<evidence type="ECO:0008006" key="3">
    <source>
        <dbReference type="Google" id="ProtNLM"/>
    </source>
</evidence>
<gene>
    <name evidence="1" type="ORF">URODEC1_LOCUS81138</name>
</gene>
<evidence type="ECO:0000313" key="1">
    <source>
        <dbReference type="EMBL" id="CAL5030655.1"/>
    </source>
</evidence>
<dbReference type="SUPFAM" id="SSF54637">
    <property type="entry name" value="Thioesterase/thiol ester dehydrase-isomerase"/>
    <property type="match status" value="1"/>
</dbReference>
<accession>A0ABC9D329</accession>
<proteinExistence type="predicted"/>
<dbReference type="PANTHER" id="PTHR31793:SF25">
    <property type="entry name" value="OS04G0553100 PROTEIN"/>
    <property type="match status" value="1"/>
</dbReference>
<dbReference type="PANTHER" id="PTHR31793">
    <property type="entry name" value="4-HYDROXYBENZOYL-COA THIOESTERASE FAMILY MEMBER"/>
    <property type="match status" value="1"/>
</dbReference>
<dbReference type="AlphaFoldDB" id="A0ABC9D329"/>
<sequence length="254" mass="27767">MQQQMTMGGIVHQATGRLVSPRLHAADGMISFGSGADDGGHHRGVAVHTGRRRTPRLGAVVAAAHVAAGPKYRRLRGVAAVVAAPDITGRELFDQRARPGNNTASKQLIVASINKDRFFEIEMEVREDELDEYGVVNNAIYASYLHSGRDVMLDKMGISVDYWTSTGNAMALSELNLKFFAPLRSGDRFVVKVKPIQIKGVRIIVEHMIETLPDRKLVLKGSATAICLNKNFRPTRVFPELSASLVEAFSCKVA</sequence>
<evidence type="ECO:0000313" key="2">
    <source>
        <dbReference type="Proteomes" id="UP001497457"/>
    </source>
</evidence>